<feature type="transmembrane region" description="Helical" evidence="7">
    <location>
        <begin position="51"/>
        <end position="77"/>
    </location>
</feature>
<evidence type="ECO:0000259" key="8">
    <source>
        <dbReference type="Pfam" id="PF01694"/>
    </source>
</evidence>
<feature type="transmembrane region" description="Helical" evidence="7">
    <location>
        <begin position="114"/>
        <end position="133"/>
    </location>
</feature>
<feature type="domain" description="Peptidase S54 rhomboid" evidence="8">
    <location>
        <begin position="187"/>
        <end position="240"/>
    </location>
</feature>
<dbReference type="SUPFAM" id="SSF144091">
    <property type="entry name" value="Rhomboid-like"/>
    <property type="match status" value="1"/>
</dbReference>
<dbReference type="AlphaFoldDB" id="A0A0F5FT55"/>
<dbReference type="EMBL" id="JZEX01000097">
    <property type="protein sequence ID" value="KKB12036.1"/>
    <property type="molecule type" value="Genomic_DNA"/>
</dbReference>
<feature type="transmembrane region" description="Helical" evidence="7">
    <location>
        <begin position="20"/>
        <end position="39"/>
    </location>
</feature>
<accession>A0A0F5FT55</accession>
<dbReference type="Proteomes" id="UP000033632">
    <property type="component" value="Unassembled WGS sequence"/>
</dbReference>
<keyword evidence="10" id="KW-1185">Reference proteome</keyword>
<dbReference type="Pfam" id="PF01694">
    <property type="entry name" value="Rhomboid"/>
    <property type="match status" value="2"/>
</dbReference>
<keyword evidence="2" id="KW-1003">Cell membrane</keyword>
<evidence type="ECO:0000256" key="3">
    <source>
        <dbReference type="ARBA" id="ARBA00022519"/>
    </source>
</evidence>
<protein>
    <recommendedName>
        <fullName evidence="8">Peptidase S54 rhomboid domain-containing protein</fullName>
    </recommendedName>
</protein>
<feature type="transmembrane region" description="Helical" evidence="7">
    <location>
        <begin position="222"/>
        <end position="241"/>
    </location>
</feature>
<keyword evidence="5 7" id="KW-1133">Transmembrane helix</keyword>
<keyword evidence="4 7" id="KW-0812">Transmembrane</keyword>
<dbReference type="PANTHER" id="PTHR43066">
    <property type="entry name" value="RHOMBOID-RELATED PROTEIN"/>
    <property type="match status" value="1"/>
</dbReference>
<dbReference type="GO" id="GO:0004252">
    <property type="term" value="F:serine-type endopeptidase activity"/>
    <property type="evidence" value="ECO:0007669"/>
    <property type="project" value="InterPro"/>
</dbReference>
<feature type="transmembrane region" description="Helical" evidence="7">
    <location>
        <begin position="89"/>
        <end position="107"/>
    </location>
</feature>
<keyword evidence="6 7" id="KW-0472">Membrane</keyword>
<evidence type="ECO:0000313" key="10">
    <source>
        <dbReference type="Proteomes" id="UP000033632"/>
    </source>
</evidence>
<evidence type="ECO:0000313" key="9">
    <source>
        <dbReference type="EMBL" id="KKB12036.1"/>
    </source>
</evidence>
<evidence type="ECO:0000256" key="4">
    <source>
        <dbReference type="ARBA" id="ARBA00022692"/>
    </source>
</evidence>
<dbReference type="Gene3D" id="1.20.1540.10">
    <property type="entry name" value="Rhomboid-like"/>
    <property type="match status" value="1"/>
</dbReference>
<comment type="subcellular location">
    <subcellularLocation>
        <location evidence="1">Membrane</location>
        <topology evidence="1">Multi-pass membrane protein</topology>
    </subcellularLocation>
</comment>
<feature type="transmembrane region" description="Helical" evidence="7">
    <location>
        <begin position="196"/>
        <end position="216"/>
    </location>
</feature>
<feature type="transmembrane region" description="Helical" evidence="7">
    <location>
        <begin position="139"/>
        <end position="161"/>
    </location>
</feature>
<evidence type="ECO:0000256" key="2">
    <source>
        <dbReference type="ARBA" id="ARBA00022475"/>
    </source>
</evidence>
<sequence length="250" mass="26878">MSEQDGDGQGEAQPAHEPAILIPGGALALIGLLVAVFLAETLVLNQEARLWFLNLFAFMPLRILAAGENLALAWPLVWTPFTHALLHAGWEHLLVNVAWLAAFATPVTRRYGTWPMLILFFASAAAGAAAFAITNFMTVTYLIGASGGVAGLTGAAMRFIFQPIIVGQDPETGERVILGRRLASLSEMMRNPRSRVFTLFWLLINAAVPFLPLVLGGEGVQIAWQAHLGGFIAGVLLVPLFERAPPTADQ</sequence>
<keyword evidence="3" id="KW-0997">Cell inner membrane</keyword>
<feature type="domain" description="Peptidase S54 rhomboid" evidence="8">
    <location>
        <begin position="77"/>
        <end position="160"/>
    </location>
</feature>
<name>A0A0F5FT55_9HYPH</name>
<evidence type="ECO:0000256" key="7">
    <source>
        <dbReference type="SAM" id="Phobius"/>
    </source>
</evidence>
<comment type="caution">
    <text evidence="9">The sequence shown here is derived from an EMBL/GenBank/DDBJ whole genome shotgun (WGS) entry which is preliminary data.</text>
</comment>
<dbReference type="OrthoDB" id="9797190at2"/>
<dbReference type="GO" id="GO:0016020">
    <property type="term" value="C:membrane"/>
    <property type="evidence" value="ECO:0007669"/>
    <property type="project" value="UniProtKB-SubCell"/>
</dbReference>
<organism evidence="9 10">
    <name type="scientific">Devosia geojensis</name>
    <dbReference type="NCBI Taxonomy" id="443610"/>
    <lineage>
        <taxon>Bacteria</taxon>
        <taxon>Pseudomonadati</taxon>
        <taxon>Pseudomonadota</taxon>
        <taxon>Alphaproteobacteria</taxon>
        <taxon>Hyphomicrobiales</taxon>
        <taxon>Devosiaceae</taxon>
        <taxon>Devosia</taxon>
    </lineage>
</organism>
<dbReference type="InterPro" id="IPR022764">
    <property type="entry name" value="Peptidase_S54_rhomboid_dom"/>
</dbReference>
<dbReference type="PATRIC" id="fig|443610.3.peg.102"/>
<dbReference type="PANTHER" id="PTHR43066:SF26">
    <property type="entry name" value="RHOMBOID PROTEASE GLPG"/>
    <property type="match status" value="1"/>
</dbReference>
<evidence type="ECO:0000256" key="6">
    <source>
        <dbReference type="ARBA" id="ARBA00023136"/>
    </source>
</evidence>
<dbReference type="InterPro" id="IPR035952">
    <property type="entry name" value="Rhomboid-like_sf"/>
</dbReference>
<evidence type="ECO:0000256" key="5">
    <source>
        <dbReference type="ARBA" id="ARBA00022989"/>
    </source>
</evidence>
<evidence type="ECO:0000256" key="1">
    <source>
        <dbReference type="ARBA" id="ARBA00004141"/>
    </source>
</evidence>
<dbReference type="STRING" id="443610.VE25_09670"/>
<proteinExistence type="predicted"/>
<gene>
    <name evidence="9" type="ORF">VE25_09670</name>
</gene>
<reference evidence="9 10" key="1">
    <citation type="submission" date="2015-03" db="EMBL/GenBank/DDBJ databases">
        <authorList>
            <person name="Hassan Y.I."/>
            <person name="Lepp D."/>
            <person name="Li X.-Z."/>
            <person name="Zhou T."/>
        </authorList>
    </citation>
    <scope>NUCLEOTIDE SEQUENCE [LARGE SCALE GENOMIC DNA]</scope>
    <source>
        <strain evidence="9 10">BD-c194</strain>
    </source>
</reference>
<dbReference type="RefSeq" id="WP_046108402.1">
    <property type="nucleotide sequence ID" value="NZ_JZEX01000097.1"/>
</dbReference>